<evidence type="ECO:0000313" key="2">
    <source>
        <dbReference type="Proteomes" id="UP000181897"/>
    </source>
</evidence>
<dbReference type="InterPro" id="IPR010982">
    <property type="entry name" value="Lambda_DNA-bd_dom_sf"/>
</dbReference>
<dbReference type="GO" id="GO:0003677">
    <property type="term" value="F:DNA binding"/>
    <property type="evidence" value="ECO:0007669"/>
    <property type="project" value="InterPro"/>
</dbReference>
<protein>
    <recommendedName>
        <fullName evidence="3">XRE family transcriptional regulator</fullName>
    </recommendedName>
</protein>
<dbReference type="EMBL" id="CP018076">
    <property type="protein sequence ID" value="APE43398.1"/>
    <property type="molecule type" value="Genomic_DNA"/>
</dbReference>
<dbReference type="Gene3D" id="1.10.260.40">
    <property type="entry name" value="lambda repressor-like DNA-binding domains"/>
    <property type="match status" value="1"/>
</dbReference>
<reference evidence="1 2" key="1">
    <citation type="submission" date="2016-11" db="EMBL/GenBank/DDBJ databases">
        <title>Complete genome sequence of Sulfitobacter sp. AM1-D1, a toxic bacteria associated with marine dinoflagellate Alexandrium minutum in East China Sea.</title>
        <authorList>
            <person name="Yang Q."/>
            <person name="Zhang X."/>
            <person name="Tian X."/>
        </authorList>
    </citation>
    <scope>NUCLEOTIDE SEQUENCE [LARGE SCALE GENOMIC DNA]</scope>
    <source>
        <strain evidence="1 2">AM1-D1</strain>
    </source>
</reference>
<dbReference type="OrthoDB" id="7856077at2"/>
<dbReference type="KEGG" id="suam:BOO69_08200"/>
<proteinExistence type="predicted"/>
<sequence>MNFEQKEALARTRKSDPEAIRARLKAARVVVGLGQKEFAEAVQVKQTTYNSQEIKGRPSLEVIRYLHTNHRIDANFILFGDFVQLPGDIQTALFEALSSHD</sequence>
<organism evidence="1 2">
    <name type="scientific">Sulfitobacter alexandrii</name>
    <dbReference type="NCBI Taxonomy" id="1917485"/>
    <lineage>
        <taxon>Bacteria</taxon>
        <taxon>Pseudomonadati</taxon>
        <taxon>Pseudomonadota</taxon>
        <taxon>Alphaproteobacteria</taxon>
        <taxon>Rhodobacterales</taxon>
        <taxon>Roseobacteraceae</taxon>
        <taxon>Sulfitobacter</taxon>
    </lineage>
</organism>
<evidence type="ECO:0008006" key="3">
    <source>
        <dbReference type="Google" id="ProtNLM"/>
    </source>
</evidence>
<dbReference type="CDD" id="cd00093">
    <property type="entry name" value="HTH_XRE"/>
    <property type="match status" value="1"/>
</dbReference>
<gene>
    <name evidence="1" type="ORF">BOO69_08200</name>
</gene>
<dbReference type="RefSeq" id="WP_071971729.1">
    <property type="nucleotide sequence ID" value="NZ_CP018076.1"/>
</dbReference>
<dbReference type="STRING" id="1917485.BOO69_08200"/>
<evidence type="ECO:0000313" key="1">
    <source>
        <dbReference type="EMBL" id="APE43398.1"/>
    </source>
</evidence>
<dbReference type="Proteomes" id="UP000181897">
    <property type="component" value="Chromosome"/>
</dbReference>
<keyword evidence="2" id="KW-1185">Reference proteome</keyword>
<accession>A0A1J0WGZ1</accession>
<dbReference type="SUPFAM" id="SSF47413">
    <property type="entry name" value="lambda repressor-like DNA-binding domains"/>
    <property type="match status" value="1"/>
</dbReference>
<name>A0A1J0WGZ1_9RHOB</name>
<dbReference type="AlphaFoldDB" id="A0A1J0WGZ1"/>
<dbReference type="InterPro" id="IPR001387">
    <property type="entry name" value="Cro/C1-type_HTH"/>
</dbReference>